<proteinExistence type="predicted"/>
<sequence length="107" mass="11409">MQPLSFLGPLLSGLALLAVSTAVGAGAMRKLVHVYEAKHELKQGSAGFLRTIAGWSWIAIWAMATWFFATIIGDWGASGDLDGAIARSWLRLEILLHIASALSDADS</sequence>
<keyword evidence="2" id="KW-1185">Reference proteome</keyword>
<dbReference type="STRING" id="561184.SAMN05216376_101389"/>
<dbReference type="Proteomes" id="UP000030960">
    <property type="component" value="Unassembled WGS sequence"/>
</dbReference>
<evidence type="ECO:0000313" key="2">
    <source>
        <dbReference type="Proteomes" id="UP000030960"/>
    </source>
</evidence>
<evidence type="ECO:0000313" key="1">
    <source>
        <dbReference type="EMBL" id="KHQ54216.1"/>
    </source>
</evidence>
<dbReference type="OrthoDB" id="7745497at2"/>
<gene>
    <name evidence="1" type="ORF">OA50_01447</name>
</gene>
<name>A0A0B3SBY8_9RHOB</name>
<accession>A0A0B3SBY8</accession>
<organism evidence="1 2">
    <name type="scientific">Mameliella alba</name>
    <dbReference type="NCBI Taxonomy" id="561184"/>
    <lineage>
        <taxon>Bacteria</taxon>
        <taxon>Pseudomonadati</taxon>
        <taxon>Pseudomonadota</taxon>
        <taxon>Alphaproteobacteria</taxon>
        <taxon>Rhodobacterales</taxon>
        <taxon>Roseobacteraceae</taxon>
        <taxon>Mameliella</taxon>
    </lineage>
</organism>
<dbReference type="EMBL" id="JSUQ01000004">
    <property type="protein sequence ID" value="KHQ54216.1"/>
    <property type="molecule type" value="Genomic_DNA"/>
</dbReference>
<dbReference type="RefSeq" id="WP_043139097.1">
    <property type="nucleotide sequence ID" value="NZ_AP022337.1"/>
</dbReference>
<protein>
    <submittedName>
        <fullName evidence="1">Uncharacterized protein</fullName>
    </submittedName>
</protein>
<reference evidence="1 2" key="1">
    <citation type="submission" date="2014-10" db="EMBL/GenBank/DDBJ databases">
        <title>Genome sequence of Ponticoccus sp. strain UMTAT08 isolated from clonal culture of toxic dinoflagellate Alexandrium tamiyavanichii.</title>
        <authorList>
            <person name="Gan H.Y."/>
            <person name="Muhd D.-D."/>
            <person name="Mohd Noor M.E."/>
            <person name="Yeong Y.S."/>
            <person name="Usup G."/>
        </authorList>
    </citation>
    <scope>NUCLEOTIDE SEQUENCE [LARGE SCALE GENOMIC DNA]</scope>
    <source>
        <strain evidence="1 2">UMTAT08</strain>
    </source>
</reference>
<comment type="caution">
    <text evidence="1">The sequence shown here is derived from an EMBL/GenBank/DDBJ whole genome shotgun (WGS) entry which is preliminary data.</text>
</comment>
<dbReference type="AlphaFoldDB" id="A0A0B3SBY8"/>